<accession>A0A0A6P6W6</accession>
<dbReference type="Gene3D" id="1.10.10.970">
    <property type="entry name" value="RNA 2'-phosphotransferase, Tpt1/KptA family, N-terminal domain"/>
    <property type="match status" value="1"/>
</dbReference>
<dbReference type="InterPro" id="IPR042080">
    <property type="entry name" value="RNA_2'-PTrans_N"/>
</dbReference>
<dbReference type="NCBIfam" id="NF002014">
    <property type="entry name" value="PRK00819.1-4"/>
    <property type="match status" value="1"/>
</dbReference>
<dbReference type="AlphaFoldDB" id="A0A0A6P6W6"/>
<reference evidence="6 7" key="1">
    <citation type="journal article" date="2016" name="Front. Microbiol.">
        <title>Single-Cell (Meta-)Genomics of a Dimorphic Candidatus Thiomargarita nelsonii Reveals Genomic Plasticity.</title>
        <authorList>
            <person name="Flood B.E."/>
            <person name="Fliss P."/>
            <person name="Jones D.S."/>
            <person name="Dick G.J."/>
            <person name="Jain S."/>
            <person name="Kaster A.K."/>
            <person name="Winkel M."/>
            <person name="Mussmann M."/>
            <person name="Bailey J."/>
        </authorList>
    </citation>
    <scope>NUCLEOTIDE SEQUENCE [LARGE SCALE GENOMIC DNA]</scope>
    <source>
        <strain evidence="6">Hydrate Ridge</strain>
    </source>
</reference>
<keyword evidence="2 5" id="KW-0808">Transferase</keyword>
<dbReference type="Gene3D" id="3.20.170.30">
    <property type="match status" value="1"/>
</dbReference>
<dbReference type="Pfam" id="PF01885">
    <property type="entry name" value="PTS_2-RNA"/>
    <property type="match status" value="1"/>
</dbReference>
<keyword evidence="3 5" id="KW-0520">NAD</keyword>
<dbReference type="GO" id="GO:0003950">
    <property type="term" value="F:NAD+ poly-ADP-ribosyltransferase activity"/>
    <property type="evidence" value="ECO:0007669"/>
    <property type="project" value="InterPro"/>
</dbReference>
<protein>
    <recommendedName>
        <fullName evidence="5">Probable RNA 2'-phosphotransferase</fullName>
        <ecNumber evidence="5">2.7.1.-</ecNumber>
    </recommendedName>
</protein>
<evidence type="ECO:0000256" key="1">
    <source>
        <dbReference type="ARBA" id="ARBA00009836"/>
    </source>
</evidence>
<name>A0A0A6P6W6_9GAMM</name>
<evidence type="ECO:0000256" key="5">
    <source>
        <dbReference type="HAMAP-Rule" id="MF_00299"/>
    </source>
</evidence>
<dbReference type="HAMAP" id="MF_00299">
    <property type="entry name" value="KptA"/>
    <property type="match status" value="1"/>
</dbReference>
<comment type="function">
    <text evidence="4 5">Removes the 2'-phosphate from RNA via an intermediate in which the phosphate is ADP-ribosylated by NAD followed by a presumed transesterification to release the RNA and generate ADP-ribose 1''-2''-cyclic phosphate (APPR&gt;P). May function as an ADP-ribosylase.</text>
</comment>
<dbReference type="Proteomes" id="UP000030428">
    <property type="component" value="Unassembled WGS sequence"/>
</dbReference>
<dbReference type="EMBL" id="JSZA02000034">
    <property type="protein sequence ID" value="KHD06605.1"/>
    <property type="molecule type" value="Genomic_DNA"/>
</dbReference>
<proteinExistence type="inferred from homology"/>
<dbReference type="InterPro" id="IPR042081">
    <property type="entry name" value="RNA_2'-PTrans_C"/>
</dbReference>
<dbReference type="GO" id="GO:0000215">
    <property type="term" value="F:tRNA 2'-phosphotransferase activity"/>
    <property type="evidence" value="ECO:0007669"/>
    <property type="project" value="TreeGrafter"/>
</dbReference>
<dbReference type="InterPro" id="IPR022928">
    <property type="entry name" value="RNA_2'-PTrans_KptA"/>
</dbReference>
<organism evidence="6 7">
    <name type="scientific">Candidatus Thiomargarita nelsonii</name>
    <dbReference type="NCBI Taxonomy" id="1003181"/>
    <lineage>
        <taxon>Bacteria</taxon>
        <taxon>Pseudomonadati</taxon>
        <taxon>Pseudomonadota</taxon>
        <taxon>Gammaproteobacteria</taxon>
        <taxon>Thiotrichales</taxon>
        <taxon>Thiotrichaceae</taxon>
        <taxon>Thiomargarita</taxon>
    </lineage>
</organism>
<dbReference type="SUPFAM" id="SSF56399">
    <property type="entry name" value="ADP-ribosylation"/>
    <property type="match status" value="1"/>
</dbReference>
<sequence length="183" mass="20983">MNKNREIKISKFLSYVLRHKPESIGLSIEENGWASVAEILQNSKLRLSFDELRDVVDNNDKKRFSFNEDLTLIKANQGHSVNVALAFQEITPPDILYHGTAKQFLSSIQEKGLLKRKRHHVHLSKDIPTASKVGKRHGQLVILSIDTQKMYEDGYTFYISDNDVYLVDYVPCHYLSVNQSSTC</sequence>
<dbReference type="GO" id="GO:0006388">
    <property type="term" value="P:tRNA splicing, via endonucleolytic cleavage and ligation"/>
    <property type="evidence" value="ECO:0007669"/>
    <property type="project" value="UniProtKB-UniRule"/>
</dbReference>
<dbReference type="PANTHER" id="PTHR12684">
    <property type="entry name" value="PUTATIVE PHOSPHOTRANSFERASE"/>
    <property type="match status" value="1"/>
</dbReference>
<comment type="similarity">
    <text evidence="1 5">Belongs to the KptA/TPT1 family.</text>
</comment>
<evidence type="ECO:0000256" key="3">
    <source>
        <dbReference type="ARBA" id="ARBA00023027"/>
    </source>
</evidence>
<evidence type="ECO:0000313" key="7">
    <source>
        <dbReference type="Proteomes" id="UP000030428"/>
    </source>
</evidence>
<dbReference type="PANTHER" id="PTHR12684:SF2">
    <property type="entry name" value="TRNA 2'-PHOSPHOTRANSFERASE 1"/>
    <property type="match status" value="1"/>
</dbReference>
<dbReference type="EC" id="2.7.1.-" evidence="5"/>
<evidence type="ECO:0000256" key="2">
    <source>
        <dbReference type="ARBA" id="ARBA00022679"/>
    </source>
</evidence>
<evidence type="ECO:0000256" key="4">
    <source>
        <dbReference type="ARBA" id="ARBA00025212"/>
    </source>
</evidence>
<evidence type="ECO:0000313" key="6">
    <source>
        <dbReference type="EMBL" id="KHD06605.1"/>
    </source>
</evidence>
<dbReference type="InterPro" id="IPR002745">
    <property type="entry name" value="Ptrans_KptA/Tpt1"/>
</dbReference>
<keyword evidence="7" id="KW-1185">Reference proteome</keyword>
<comment type="caution">
    <text evidence="6">The sequence shown here is derived from an EMBL/GenBank/DDBJ whole genome shotgun (WGS) entry which is preliminary data.</text>
</comment>
<gene>
    <name evidence="5" type="primary">kptA</name>
    <name evidence="6" type="ORF">PN36_11225</name>
</gene>